<evidence type="ECO:0000256" key="1">
    <source>
        <dbReference type="ARBA" id="ARBA00004651"/>
    </source>
</evidence>
<dbReference type="EC" id="2.3.-.-" evidence="11"/>
<evidence type="ECO:0000256" key="8">
    <source>
        <dbReference type="ARBA" id="ARBA00023315"/>
    </source>
</evidence>
<evidence type="ECO:0000256" key="5">
    <source>
        <dbReference type="ARBA" id="ARBA00022692"/>
    </source>
</evidence>
<feature type="transmembrane region" description="Helical" evidence="10">
    <location>
        <begin position="7"/>
        <end position="27"/>
    </location>
</feature>
<reference evidence="11" key="1">
    <citation type="submission" date="2023-05" db="EMBL/GenBank/DDBJ databases">
        <title>Comparative genomics of Bacillaceae isolates and their secondary metabolite potential.</title>
        <authorList>
            <person name="Song L."/>
            <person name="Nielsen L.J."/>
            <person name="Mohite O."/>
            <person name="Xu X."/>
            <person name="Weber T."/>
            <person name="Kovacs A.T."/>
        </authorList>
    </citation>
    <scope>NUCLEOTIDE SEQUENCE</scope>
    <source>
        <strain evidence="11">B2_4</strain>
    </source>
</reference>
<dbReference type="GO" id="GO:0042121">
    <property type="term" value="P:alginic acid biosynthetic process"/>
    <property type="evidence" value="ECO:0007669"/>
    <property type="project" value="InterPro"/>
</dbReference>
<dbReference type="KEGG" id="pwn:QNH46_21840"/>
<dbReference type="Proteomes" id="UP001177943">
    <property type="component" value="Chromosome"/>
</dbReference>
<feature type="transmembrane region" description="Helical" evidence="10">
    <location>
        <begin position="78"/>
        <end position="96"/>
    </location>
</feature>
<dbReference type="InterPro" id="IPR024194">
    <property type="entry name" value="Ac/AlaTfrase_AlgI/DltB"/>
</dbReference>
<keyword evidence="5 10" id="KW-0812">Transmembrane</keyword>
<dbReference type="InterPro" id="IPR004299">
    <property type="entry name" value="MBOAT_fam"/>
</dbReference>
<comment type="subcellular location">
    <subcellularLocation>
        <location evidence="1">Cell membrane</location>
        <topology evidence="1">Multi-pass membrane protein</topology>
    </subcellularLocation>
</comment>
<feature type="transmembrane region" description="Helical" evidence="10">
    <location>
        <begin position="313"/>
        <end position="343"/>
    </location>
</feature>
<evidence type="ECO:0000256" key="9">
    <source>
        <dbReference type="PIRNR" id="PIRNR016636"/>
    </source>
</evidence>
<evidence type="ECO:0000313" key="11">
    <source>
        <dbReference type="EMBL" id="WHX48662.1"/>
    </source>
</evidence>
<keyword evidence="7 9" id="KW-0472">Membrane</keyword>
<dbReference type="PANTHER" id="PTHR13285:SF23">
    <property type="entry name" value="TEICHOIC ACID D-ALANYLTRANSFERASE"/>
    <property type="match status" value="1"/>
</dbReference>
<sequence length="482" mass="55640">MVFSSPIFLFVFLPIILIGYFLIRTKYKNLFLLGASLLFYCWGEPKYVLLMLVSILLNYIFGILVENNKNKGKLAKKITGLAVVVNLGILILYKYANFIIDNLNVVAQSIGFKPIYLEPIDLPIGISFYTFQAMSYVIDVYRRDTVAQRKLSDHALYISLFPQLVAGPIVRYSDISEQIKNRKTTIEDFEYGIRRFIIGLGKKVLIANPLGRIADDIFSLSGENLSSSLSWFGLICYSFQIYYDFSGYSDMAIGLGRMFGFKFLENFNYPYISKSIKEFWRRWHISLSSWFRDYVYIPLGGSRSTVFVTYRNLIIVFLLTGIWHGASWNFIVWGLFHGLFLLLERTRFGNLLDKIWSPIKLVYTLFVVMIGWVFFKSETFGSSVIYLKAMFNLYSNNISNLYNVSMFINNEILLVLCIAIIGATPIPKKMVNKIEHHINKKKSIVLKIGYESLYIASLIALLLFSVMSLATSTYNPFIYFRF</sequence>
<dbReference type="InterPro" id="IPR028362">
    <property type="entry name" value="AlgI"/>
</dbReference>
<organism evidence="11 12">
    <name type="scientific">Paenibacillus woosongensis</name>
    <dbReference type="NCBI Taxonomy" id="307580"/>
    <lineage>
        <taxon>Bacteria</taxon>
        <taxon>Bacillati</taxon>
        <taxon>Bacillota</taxon>
        <taxon>Bacilli</taxon>
        <taxon>Bacillales</taxon>
        <taxon>Paenibacillaceae</taxon>
        <taxon>Paenibacillus</taxon>
    </lineage>
</organism>
<evidence type="ECO:0000256" key="10">
    <source>
        <dbReference type="SAM" id="Phobius"/>
    </source>
</evidence>
<evidence type="ECO:0000256" key="6">
    <source>
        <dbReference type="ARBA" id="ARBA00022989"/>
    </source>
</evidence>
<comment type="similarity">
    <text evidence="2 9">Belongs to the membrane-bound acyltransferase family.</text>
</comment>
<dbReference type="PANTHER" id="PTHR13285">
    <property type="entry name" value="ACYLTRANSFERASE"/>
    <property type="match status" value="1"/>
</dbReference>
<evidence type="ECO:0000256" key="3">
    <source>
        <dbReference type="ARBA" id="ARBA00022475"/>
    </source>
</evidence>
<proteinExistence type="inferred from homology"/>
<keyword evidence="4 9" id="KW-0808">Transferase</keyword>
<keyword evidence="8 9" id="KW-0012">Acyltransferase</keyword>
<dbReference type="EMBL" id="CP126084">
    <property type="protein sequence ID" value="WHX48662.1"/>
    <property type="molecule type" value="Genomic_DNA"/>
</dbReference>
<dbReference type="GO" id="GO:0005886">
    <property type="term" value="C:plasma membrane"/>
    <property type="evidence" value="ECO:0007669"/>
    <property type="project" value="UniProtKB-SubCell"/>
</dbReference>
<dbReference type="Pfam" id="PF03062">
    <property type="entry name" value="MBOAT"/>
    <property type="match status" value="1"/>
</dbReference>
<accession>A0AA95I8U8</accession>
<dbReference type="InterPro" id="IPR051085">
    <property type="entry name" value="MB_O-acyltransferase"/>
</dbReference>
<dbReference type="PIRSF" id="PIRSF016636">
    <property type="entry name" value="AlgI_DltB"/>
    <property type="match status" value="1"/>
</dbReference>
<gene>
    <name evidence="11" type="ORF">QNH46_21840</name>
</gene>
<dbReference type="RefSeq" id="WP_283925987.1">
    <property type="nucleotide sequence ID" value="NZ_CP126084.1"/>
</dbReference>
<keyword evidence="6 10" id="KW-1133">Transmembrane helix</keyword>
<dbReference type="PIRSF" id="PIRSF500217">
    <property type="entry name" value="AlgI"/>
    <property type="match status" value="1"/>
</dbReference>
<name>A0AA95I8U8_9BACL</name>
<evidence type="ECO:0000256" key="2">
    <source>
        <dbReference type="ARBA" id="ARBA00010323"/>
    </source>
</evidence>
<dbReference type="AlphaFoldDB" id="A0AA95I8U8"/>
<feature type="transmembrane region" description="Helical" evidence="10">
    <location>
        <begin position="355"/>
        <end position="375"/>
    </location>
</feature>
<feature type="transmembrane region" description="Helical" evidence="10">
    <location>
        <begin position="47"/>
        <end position="66"/>
    </location>
</feature>
<evidence type="ECO:0000313" key="12">
    <source>
        <dbReference type="Proteomes" id="UP001177943"/>
    </source>
</evidence>
<dbReference type="GO" id="GO:0016746">
    <property type="term" value="F:acyltransferase activity"/>
    <property type="evidence" value="ECO:0007669"/>
    <property type="project" value="UniProtKB-KW"/>
</dbReference>
<protein>
    <submittedName>
        <fullName evidence="11">MBOAT family O-acyltransferase</fullName>
        <ecNumber evidence="11">2.3.-.-</ecNumber>
    </submittedName>
</protein>
<keyword evidence="3 9" id="KW-1003">Cell membrane</keyword>
<evidence type="ECO:0000256" key="7">
    <source>
        <dbReference type="ARBA" id="ARBA00023136"/>
    </source>
</evidence>
<feature type="transmembrane region" description="Helical" evidence="10">
    <location>
        <begin position="448"/>
        <end position="470"/>
    </location>
</feature>
<evidence type="ECO:0000256" key="4">
    <source>
        <dbReference type="ARBA" id="ARBA00022679"/>
    </source>
</evidence>
<feature type="transmembrane region" description="Helical" evidence="10">
    <location>
        <begin position="407"/>
        <end position="427"/>
    </location>
</feature>